<sequence>MWKGILLTLAIIGLAAGIWFGTQGVAPSGTQTEYEHWVTITSYPTPADVLVDGVVRYQTPTRAKVIGPETWELRYKDLDPVSLEVSKEMPHEVHVEFEMDGEAYIQKRASEMEEMKEYKKATPRKIKIEKVN</sequence>
<dbReference type="KEGG" id="bbae:FRD01_15200"/>
<proteinExistence type="predicted"/>
<accession>A0A5B8XSM3</accession>
<evidence type="ECO:0000313" key="2">
    <source>
        <dbReference type="Proteomes" id="UP000321595"/>
    </source>
</evidence>
<name>A0A5B8XSM3_9DELT</name>
<dbReference type="AlphaFoldDB" id="A0A5B8XSM3"/>
<dbReference type="Proteomes" id="UP000321595">
    <property type="component" value="Chromosome"/>
</dbReference>
<evidence type="ECO:0000313" key="1">
    <source>
        <dbReference type="EMBL" id="QED28554.1"/>
    </source>
</evidence>
<reference evidence="1 2" key="1">
    <citation type="submission" date="2019-08" db="EMBL/GenBank/DDBJ databases">
        <authorList>
            <person name="Liang Q."/>
        </authorList>
    </citation>
    <scope>NUCLEOTIDE SEQUENCE [LARGE SCALE GENOMIC DNA]</scope>
    <source>
        <strain evidence="1 2">V1718</strain>
    </source>
</reference>
<dbReference type="EMBL" id="CP042467">
    <property type="protein sequence ID" value="QED28554.1"/>
    <property type="molecule type" value="Genomic_DNA"/>
</dbReference>
<dbReference type="RefSeq" id="WP_146961081.1">
    <property type="nucleotide sequence ID" value="NZ_CP042467.1"/>
</dbReference>
<evidence type="ECO:0008006" key="3">
    <source>
        <dbReference type="Google" id="ProtNLM"/>
    </source>
</evidence>
<keyword evidence="2" id="KW-1185">Reference proteome</keyword>
<protein>
    <recommendedName>
        <fullName evidence="3">PEGA domain-containing protein</fullName>
    </recommendedName>
</protein>
<gene>
    <name evidence="1" type="ORF">FRD01_15200</name>
</gene>
<organism evidence="1 2">
    <name type="scientific">Microvenator marinus</name>
    <dbReference type="NCBI Taxonomy" id="2600177"/>
    <lineage>
        <taxon>Bacteria</taxon>
        <taxon>Deltaproteobacteria</taxon>
        <taxon>Bradymonadales</taxon>
        <taxon>Microvenatoraceae</taxon>
        <taxon>Microvenator</taxon>
    </lineage>
</organism>